<dbReference type="GO" id="GO:0019346">
    <property type="term" value="P:transsulfuration"/>
    <property type="evidence" value="ECO:0007669"/>
    <property type="project" value="InterPro"/>
</dbReference>
<dbReference type="Proteomes" id="UP001150925">
    <property type="component" value="Unassembled WGS sequence"/>
</dbReference>
<evidence type="ECO:0000256" key="3">
    <source>
        <dbReference type="PIRSR" id="PIRSR001434-2"/>
    </source>
</evidence>
<dbReference type="PIRSF" id="PIRSF001434">
    <property type="entry name" value="CGS"/>
    <property type="match status" value="1"/>
</dbReference>
<dbReference type="AlphaFoldDB" id="A0A9W8EA30"/>
<dbReference type="GO" id="GO:0005737">
    <property type="term" value="C:cytoplasm"/>
    <property type="evidence" value="ECO:0007669"/>
    <property type="project" value="TreeGrafter"/>
</dbReference>
<accession>A0A9W8EA30</accession>
<evidence type="ECO:0008006" key="7">
    <source>
        <dbReference type="Google" id="ProtNLM"/>
    </source>
</evidence>
<comment type="cofactor">
    <cofactor evidence="1 4">
        <name>pyridoxal 5'-phosphate</name>
        <dbReference type="ChEBI" id="CHEBI:597326"/>
    </cofactor>
</comment>
<evidence type="ECO:0000256" key="4">
    <source>
        <dbReference type="RuleBase" id="RU362118"/>
    </source>
</evidence>
<feature type="modified residue" description="N6-(pyridoxal phosphate)lysine" evidence="3">
    <location>
        <position position="202"/>
    </location>
</feature>
<dbReference type="Pfam" id="PF01053">
    <property type="entry name" value="Cys_Met_Meta_PP"/>
    <property type="match status" value="1"/>
</dbReference>
<gene>
    <name evidence="5" type="ORF">IWQ62_000003</name>
</gene>
<comment type="caution">
    <text evidence="5">The sequence shown here is derived from an EMBL/GenBank/DDBJ whole genome shotgun (WGS) entry which is preliminary data.</text>
</comment>
<dbReference type="PANTHER" id="PTHR11808">
    <property type="entry name" value="TRANS-SULFURATION ENZYME FAMILY MEMBER"/>
    <property type="match status" value="1"/>
</dbReference>
<dbReference type="GO" id="GO:0016846">
    <property type="term" value="F:carbon-sulfur lyase activity"/>
    <property type="evidence" value="ECO:0007669"/>
    <property type="project" value="TreeGrafter"/>
</dbReference>
<dbReference type="PANTHER" id="PTHR11808:SF35">
    <property type="entry name" value="CYSTATHIONINE GAMMA-SYNTHASE (AFU_ORTHOLOGUE AFUA_7G01590)"/>
    <property type="match status" value="1"/>
</dbReference>
<evidence type="ECO:0000256" key="2">
    <source>
        <dbReference type="ARBA" id="ARBA00022898"/>
    </source>
</evidence>
<evidence type="ECO:0000313" key="6">
    <source>
        <dbReference type="Proteomes" id="UP001150925"/>
    </source>
</evidence>
<dbReference type="Gene3D" id="3.90.1150.10">
    <property type="entry name" value="Aspartate Aminotransferase, domain 1"/>
    <property type="match status" value="1"/>
</dbReference>
<dbReference type="InterPro" id="IPR015421">
    <property type="entry name" value="PyrdxlP-dep_Trfase_major"/>
</dbReference>
<keyword evidence="6" id="KW-1185">Reference proteome</keyword>
<reference evidence="5" key="1">
    <citation type="submission" date="2022-07" db="EMBL/GenBank/DDBJ databases">
        <title>Phylogenomic reconstructions and comparative analyses of Kickxellomycotina fungi.</title>
        <authorList>
            <person name="Reynolds N.K."/>
            <person name="Stajich J.E."/>
            <person name="Barry K."/>
            <person name="Grigoriev I.V."/>
            <person name="Crous P."/>
            <person name="Smith M.E."/>
        </authorList>
    </citation>
    <scope>NUCLEOTIDE SEQUENCE</scope>
    <source>
        <strain evidence="5">RSA 1196</strain>
    </source>
</reference>
<name>A0A9W8EA30_9FUNG</name>
<dbReference type="InterPro" id="IPR000277">
    <property type="entry name" value="Cys/Met-Metab_PyrdxlP-dep_enz"/>
</dbReference>
<protein>
    <recommendedName>
        <fullName evidence="7">Cystathionine gamma-synthase</fullName>
    </recommendedName>
</protein>
<dbReference type="SUPFAM" id="SSF53383">
    <property type="entry name" value="PLP-dependent transferases"/>
    <property type="match status" value="1"/>
</dbReference>
<dbReference type="OrthoDB" id="3512640at2759"/>
<dbReference type="InterPro" id="IPR015424">
    <property type="entry name" value="PyrdxlP-dep_Trfase"/>
</dbReference>
<dbReference type="Gene3D" id="3.40.640.10">
    <property type="entry name" value="Type I PLP-dependent aspartate aminotransferase-like (Major domain)"/>
    <property type="match status" value="1"/>
</dbReference>
<evidence type="ECO:0000256" key="1">
    <source>
        <dbReference type="ARBA" id="ARBA00001933"/>
    </source>
</evidence>
<proteinExistence type="inferred from homology"/>
<keyword evidence="2 3" id="KW-0663">Pyridoxal phosphate</keyword>
<dbReference type="InterPro" id="IPR015422">
    <property type="entry name" value="PyrdxlP-dep_Trfase_small"/>
</dbReference>
<dbReference type="EMBL" id="JANBPY010000001">
    <property type="protein sequence ID" value="KAJ1970276.1"/>
    <property type="molecule type" value="Genomic_DNA"/>
</dbReference>
<dbReference type="GO" id="GO:0030170">
    <property type="term" value="F:pyridoxal phosphate binding"/>
    <property type="evidence" value="ECO:0007669"/>
    <property type="project" value="InterPro"/>
</dbReference>
<evidence type="ECO:0000313" key="5">
    <source>
        <dbReference type="EMBL" id="KAJ1970276.1"/>
    </source>
</evidence>
<sequence>MIHNKETPLHLRTAALSTQAIHADEHLGCSAEVAPCISVSTTFRLPEDVTTNNFPTETHVYSRESTPLRSRLETVLGAIHDNGHAVTYGAGLAATFALLLHLKPRRVALGVGYHGSKATLDLYMRKVATVEVISIDAPYKSGDLVWLENPVNPTGEVVDVRHYADRAHANGAFLLVDATLAPPPLQQPFRQGADFVLHSSAKYLGGHSDSIGGIIITRCCKDATELRVQRTLLGSTMGSLETWLLLRSLRTLEIRVLQQSRIATQLVAWLHTAVRGRPESGLPVGVIAKVYHASLQKLPPSMDVCEAFPHGFGAVFTLEFHSQAHAKRFPYLLRLSQAATSFGAVHTTMEWRHAIDLTQSPKTLRVSIGLEALSDLKQDWCRALNALKYGEDVVKHKL</sequence>
<organism evidence="5 6">
    <name type="scientific">Dispira parvispora</name>
    <dbReference type="NCBI Taxonomy" id="1520584"/>
    <lineage>
        <taxon>Eukaryota</taxon>
        <taxon>Fungi</taxon>
        <taxon>Fungi incertae sedis</taxon>
        <taxon>Zoopagomycota</taxon>
        <taxon>Kickxellomycotina</taxon>
        <taxon>Dimargaritomycetes</taxon>
        <taxon>Dimargaritales</taxon>
        <taxon>Dimargaritaceae</taxon>
        <taxon>Dispira</taxon>
    </lineage>
</organism>
<comment type="similarity">
    <text evidence="4">Belongs to the trans-sulfuration enzymes family.</text>
</comment>